<dbReference type="Pfam" id="PF08902">
    <property type="entry name" value="DUF1848"/>
    <property type="match status" value="1"/>
</dbReference>
<dbReference type="RefSeq" id="WP_377315725.1">
    <property type="nucleotide sequence ID" value="NZ_JBHUIY010000013.1"/>
</dbReference>
<keyword evidence="2" id="KW-1185">Reference proteome</keyword>
<dbReference type="InterPro" id="IPR014998">
    <property type="entry name" value="DUF1848"/>
</dbReference>
<name>A0ABW5CC64_9PROT</name>
<dbReference type="EMBL" id="JBHUIY010000013">
    <property type="protein sequence ID" value="MFD2233826.1"/>
    <property type="molecule type" value="Genomic_DNA"/>
</dbReference>
<reference evidence="2" key="1">
    <citation type="journal article" date="2019" name="Int. J. Syst. Evol. Microbiol.">
        <title>The Global Catalogue of Microorganisms (GCM) 10K type strain sequencing project: providing services to taxonomists for standard genome sequencing and annotation.</title>
        <authorList>
            <consortium name="The Broad Institute Genomics Platform"/>
            <consortium name="The Broad Institute Genome Sequencing Center for Infectious Disease"/>
            <person name="Wu L."/>
            <person name="Ma J."/>
        </authorList>
    </citation>
    <scope>NUCLEOTIDE SEQUENCE [LARGE SCALE GENOMIC DNA]</scope>
    <source>
        <strain evidence="2">KCTC 15012</strain>
    </source>
</reference>
<gene>
    <name evidence="1" type="ORF">ACFSNB_08415</name>
</gene>
<protein>
    <submittedName>
        <fullName evidence="1">DUF1848 family protein</fullName>
    </submittedName>
</protein>
<accession>A0ABW5CC64</accession>
<sequence length="300" mass="32171">MIISASYRSDIPAYHAEWFLARFRAGRALVVNPYGGGVAAVPLRVGVDGYVFWSRDPARFEAGFEAVRAAGLPFVLQHTLTDYPAPLERGGDPARRIAAFRALAARHGPEALVWRYDPVLIGPRTPPEWHRDRFAALAAALEGACDEVVVSFATFYRKVERRLAQLGEGWSDPPPAAKQALLAELAGLAAARGMRLALCCQPALVAASGLPAASCIDPRRLERVAAAWGRPRSVAARPRPNRPGCGCADSRDIGAYDTCPRGCAFCYAVNRSGAVFRAAPESECLGPLPVADGEGPRLLL</sequence>
<evidence type="ECO:0000313" key="2">
    <source>
        <dbReference type="Proteomes" id="UP001597296"/>
    </source>
</evidence>
<dbReference type="Proteomes" id="UP001597296">
    <property type="component" value="Unassembled WGS sequence"/>
</dbReference>
<comment type="caution">
    <text evidence="1">The sequence shown here is derived from an EMBL/GenBank/DDBJ whole genome shotgun (WGS) entry which is preliminary data.</text>
</comment>
<evidence type="ECO:0000313" key="1">
    <source>
        <dbReference type="EMBL" id="MFD2233826.1"/>
    </source>
</evidence>
<organism evidence="1 2">
    <name type="scientific">Phaeospirillum tilakii</name>
    <dbReference type="NCBI Taxonomy" id="741673"/>
    <lineage>
        <taxon>Bacteria</taxon>
        <taxon>Pseudomonadati</taxon>
        <taxon>Pseudomonadota</taxon>
        <taxon>Alphaproteobacteria</taxon>
        <taxon>Rhodospirillales</taxon>
        <taxon>Rhodospirillaceae</taxon>
        <taxon>Phaeospirillum</taxon>
    </lineage>
</organism>
<proteinExistence type="predicted"/>